<dbReference type="InterPro" id="IPR020846">
    <property type="entry name" value="MFS_dom"/>
</dbReference>
<keyword evidence="1" id="KW-0812">Transmembrane</keyword>
<evidence type="ECO:0000256" key="1">
    <source>
        <dbReference type="SAM" id="Phobius"/>
    </source>
</evidence>
<keyword evidence="1" id="KW-0472">Membrane</keyword>
<gene>
    <name evidence="3" type="ORF">METZ01_LOCUS254224</name>
</gene>
<dbReference type="GO" id="GO:0005886">
    <property type="term" value="C:plasma membrane"/>
    <property type="evidence" value="ECO:0007669"/>
    <property type="project" value="TreeGrafter"/>
</dbReference>
<proteinExistence type="predicted"/>
<feature type="domain" description="Major facilitator superfamily (MFS) profile" evidence="2">
    <location>
        <begin position="153"/>
        <end position="240"/>
    </location>
</feature>
<feature type="transmembrane region" description="Helical" evidence="1">
    <location>
        <begin position="189"/>
        <end position="207"/>
    </location>
</feature>
<evidence type="ECO:0000313" key="3">
    <source>
        <dbReference type="EMBL" id="SVC01370.1"/>
    </source>
</evidence>
<organism evidence="3">
    <name type="scientific">marine metagenome</name>
    <dbReference type="NCBI Taxonomy" id="408172"/>
    <lineage>
        <taxon>unclassified sequences</taxon>
        <taxon>metagenomes</taxon>
        <taxon>ecological metagenomes</taxon>
    </lineage>
</organism>
<dbReference type="Gene3D" id="1.20.1250.20">
    <property type="entry name" value="MFS general substrate transporter like domains"/>
    <property type="match status" value="1"/>
</dbReference>
<feature type="transmembrane region" description="Helical" evidence="1">
    <location>
        <begin position="154"/>
        <end position="177"/>
    </location>
</feature>
<dbReference type="PROSITE" id="PS50850">
    <property type="entry name" value="MFS"/>
    <property type="match status" value="1"/>
</dbReference>
<feature type="transmembrane region" description="Helical" evidence="1">
    <location>
        <begin position="53"/>
        <end position="73"/>
    </location>
</feature>
<name>A0A382IP01_9ZZZZ</name>
<sequence>MAVHFAGYLAGAKVIPIALMSVGHIRVFAALASTGSTAVLVNAVLVTTPSWSLVYFVSGLCNAGVFVILESWLNDRATNETRGSILGAYMMVMMGGTAGGQLLLNVGSADGLEMFVLSSVLISLAVVPVTLSASTSPPMPSTEKMPLRELYRTIPSAVVGIVFCSFSAAAASSMAAVFGTTSGMGAGRITLFTTAAVVGAVLLQVPLGSLSDRYPRRAVILGVSSISCGLAVVGALTPSS</sequence>
<feature type="transmembrane region" description="Helical" evidence="1">
    <location>
        <begin position="219"/>
        <end position="237"/>
    </location>
</feature>
<dbReference type="EMBL" id="UINC01068613">
    <property type="protein sequence ID" value="SVC01370.1"/>
    <property type="molecule type" value="Genomic_DNA"/>
</dbReference>
<reference evidence="3" key="1">
    <citation type="submission" date="2018-05" db="EMBL/GenBank/DDBJ databases">
        <authorList>
            <person name="Lanie J.A."/>
            <person name="Ng W.-L."/>
            <person name="Kazmierczak K.M."/>
            <person name="Andrzejewski T.M."/>
            <person name="Davidsen T.M."/>
            <person name="Wayne K.J."/>
            <person name="Tettelin H."/>
            <person name="Glass J.I."/>
            <person name="Rusch D."/>
            <person name="Podicherti R."/>
            <person name="Tsui H.-C.T."/>
            <person name="Winkler M.E."/>
        </authorList>
    </citation>
    <scope>NUCLEOTIDE SEQUENCE</scope>
</reference>
<dbReference type="PANTHER" id="PTHR23521">
    <property type="entry name" value="TRANSPORTER MFS SUPERFAMILY"/>
    <property type="match status" value="1"/>
</dbReference>
<accession>A0A382IP01</accession>
<feature type="transmembrane region" description="Helical" evidence="1">
    <location>
        <begin position="115"/>
        <end position="133"/>
    </location>
</feature>
<feature type="non-terminal residue" evidence="3">
    <location>
        <position position="240"/>
    </location>
</feature>
<keyword evidence="1" id="KW-1133">Transmembrane helix</keyword>
<dbReference type="InterPro" id="IPR036259">
    <property type="entry name" value="MFS_trans_sf"/>
</dbReference>
<feature type="transmembrane region" description="Helical" evidence="1">
    <location>
        <begin position="85"/>
        <end position="103"/>
    </location>
</feature>
<dbReference type="PANTHER" id="PTHR23521:SF3">
    <property type="entry name" value="MFS TRANSPORTER"/>
    <property type="match status" value="1"/>
</dbReference>
<protein>
    <recommendedName>
        <fullName evidence="2">Major facilitator superfamily (MFS) profile domain-containing protein</fullName>
    </recommendedName>
</protein>
<dbReference type="SUPFAM" id="SSF103473">
    <property type="entry name" value="MFS general substrate transporter"/>
    <property type="match status" value="1"/>
</dbReference>
<evidence type="ECO:0000259" key="2">
    <source>
        <dbReference type="PROSITE" id="PS50850"/>
    </source>
</evidence>
<dbReference type="AlphaFoldDB" id="A0A382IP01"/>
<dbReference type="GO" id="GO:0022857">
    <property type="term" value="F:transmembrane transporter activity"/>
    <property type="evidence" value="ECO:0007669"/>
    <property type="project" value="InterPro"/>
</dbReference>